<evidence type="ECO:0000256" key="1">
    <source>
        <dbReference type="SAM" id="SignalP"/>
    </source>
</evidence>
<feature type="signal peptide" evidence="1">
    <location>
        <begin position="1"/>
        <end position="20"/>
    </location>
</feature>
<organism evidence="3 4">
    <name type="scientific">Helicobacter trogontum</name>
    <dbReference type="NCBI Taxonomy" id="50960"/>
    <lineage>
        <taxon>Bacteria</taxon>
        <taxon>Pseudomonadati</taxon>
        <taxon>Campylobacterota</taxon>
        <taxon>Epsilonproteobacteria</taxon>
        <taxon>Campylobacterales</taxon>
        <taxon>Helicobacteraceae</taxon>
        <taxon>Helicobacter</taxon>
    </lineage>
</organism>
<evidence type="ECO:0000313" key="3">
    <source>
        <dbReference type="EMBL" id="TLD84977.1"/>
    </source>
</evidence>
<dbReference type="Pfam" id="PF18257">
    <property type="entry name" value="DsbG_N"/>
    <property type="match status" value="1"/>
</dbReference>
<dbReference type="AlphaFoldDB" id="A0A4U8SG07"/>
<protein>
    <submittedName>
        <fullName evidence="3">Disulfide isomerase</fullName>
    </submittedName>
</protein>
<evidence type="ECO:0000259" key="2">
    <source>
        <dbReference type="Pfam" id="PF18257"/>
    </source>
</evidence>
<feature type="domain" description="Disulfide isomerase DsbG N-terminal" evidence="2">
    <location>
        <begin position="24"/>
        <end position="112"/>
    </location>
</feature>
<keyword evidence="1" id="KW-0732">Signal</keyword>
<dbReference type="EMBL" id="JRPL02000001">
    <property type="protein sequence ID" value="TLD84977.1"/>
    <property type="molecule type" value="Genomic_DNA"/>
</dbReference>
<name>A0A4U8SG07_9HELI</name>
<dbReference type="GO" id="GO:0016853">
    <property type="term" value="F:isomerase activity"/>
    <property type="evidence" value="ECO:0007669"/>
    <property type="project" value="UniProtKB-KW"/>
</dbReference>
<proteinExistence type="predicted"/>
<dbReference type="Proteomes" id="UP000029878">
    <property type="component" value="Unassembled WGS sequence"/>
</dbReference>
<gene>
    <name evidence="3" type="ORF">LS81_000500</name>
</gene>
<dbReference type="InterPro" id="IPR036249">
    <property type="entry name" value="Thioredoxin-like_sf"/>
</dbReference>
<evidence type="ECO:0000313" key="4">
    <source>
        <dbReference type="Proteomes" id="UP000029878"/>
    </source>
</evidence>
<dbReference type="Gene3D" id="3.10.450.520">
    <property type="match status" value="1"/>
</dbReference>
<dbReference type="OrthoDB" id="9800545at2"/>
<dbReference type="InterPro" id="IPR041556">
    <property type="entry name" value="DsbG_N"/>
</dbReference>
<comment type="caution">
    <text evidence="3">The sequence shown here is derived from an EMBL/GenBank/DDBJ whole genome shotgun (WGS) entry which is preliminary data.</text>
</comment>
<dbReference type="Gene3D" id="3.40.30.10">
    <property type="entry name" value="Glutaredoxin"/>
    <property type="match status" value="1"/>
</dbReference>
<keyword evidence="3" id="KW-0413">Isomerase</keyword>
<accession>A0A4U8SG07</accession>
<dbReference type="SUPFAM" id="SSF52833">
    <property type="entry name" value="Thioredoxin-like"/>
    <property type="match status" value="1"/>
</dbReference>
<sequence>MKRKITTLMILGISINLANASKITDMIQKQTGQVTTILKEQQMSQDSNLKLLTLKDNSSGYKVLAVTNSQESIFLPITQAFFTSNDKDRELVVQEFGSITNYNMTFKTQAAVKKEIAKLPQDFIVSLKGKTSKKVFYIISDPLCPHCQEELKHLDERLKQGDVKMIPVGWMGAESANKVAELYEKMKNLKTDSEKIALLKKVYDKNYKAPTAKNATLTKVQEVVRSLMGKGKAEGTPYIIEEDL</sequence>
<reference evidence="3 4" key="1">
    <citation type="journal article" date="2014" name="Genome Announc.">
        <title>Draft genome sequences of eight enterohepatic helicobacter species isolated from both laboratory and wild rodents.</title>
        <authorList>
            <person name="Sheh A."/>
            <person name="Shen Z."/>
            <person name="Fox J.G."/>
        </authorList>
    </citation>
    <scope>NUCLEOTIDE SEQUENCE [LARGE SCALE GENOMIC DNA]</scope>
    <source>
        <strain evidence="3 4">ATCC 700114</strain>
    </source>
</reference>
<feature type="chain" id="PRO_5020437586" evidence="1">
    <location>
        <begin position="21"/>
        <end position="244"/>
    </location>
</feature>